<evidence type="ECO:0000313" key="3">
    <source>
        <dbReference type="EMBL" id="MEE6258488.1"/>
    </source>
</evidence>
<dbReference type="Pfam" id="PF03795">
    <property type="entry name" value="YCII"/>
    <property type="match status" value="1"/>
</dbReference>
<keyword evidence="4" id="KW-1185">Reference proteome</keyword>
<evidence type="ECO:0000259" key="2">
    <source>
        <dbReference type="Pfam" id="PF03795"/>
    </source>
</evidence>
<accession>A0ABU7RPR2</accession>
<comment type="similarity">
    <text evidence="1">Belongs to the YciI family.</text>
</comment>
<evidence type="ECO:0000313" key="4">
    <source>
        <dbReference type="Proteomes" id="UP001332243"/>
    </source>
</evidence>
<dbReference type="SUPFAM" id="SSF54909">
    <property type="entry name" value="Dimeric alpha+beta barrel"/>
    <property type="match status" value="1"/>
</dbReference>
<feature type="domain" description="YCII-related" evidence="2">
    <location>
        <begin position="1"/>
        <end position="111"/>
    </location>
</feature>
<dbReference type="PANTHER" id="PTHR35174">
    <property type="entry name" value="BLL7171 PROTEIN-RELATED"/>
    <property type="match status" value="1"/>
</dbReference>
<dbReference type="Gene3D" id="3.30.70.1060">
    <property type="entry name" value="Dimeric alpha+beta barrel"/>
    <property type="match status" value="1"/>
</dbReference>
<reference evidence="3 4" key="1">
    <citation type="submission" date="2024-01" db="EMBL/GenBank/DDBJ databases">
        <title>Genome insights into Plantactinospora sonchi sp. nov.</title>
        <authorList>
            <person name="Wang L."/>
        </authorList>
    </citation>
    <scope>NUCLEOTIDE SEQUENCE [LARGE SCALE GENOMIC DNA]</scope>
    <source>
        <strain evidence="3 4">NEAU-QY2</strain>
    </source>
</reference>
<sequence length="119" mass="13010">MKYLMLVFGNEDVWNTLAPADLAALISEVDAFNDALVESGELVSAEGLVPQARSVRMAHGGPVVTDGPYLEAKEYVGSFFVVDVDVDQRALDIAQSYPGLRYGGSVEVWPFMRGGWIQR</sequence>
<gene>
    <name evidence="3" type="ORF">V1633_08290</name>
</gene>
<evidence type="ECO:0000256" key="1">
    <source>
        <dbReference type="ARBA" id="ARBA00007689"/>
    </source>
</evidence>
<dbReference type="InterPro" id="IPR005545">
    <property type="entry name" value="YCII"/>
</dbReference>
<dbReference type="Proteomes" id="UP001332243">
    <property type="component" value="Unassembled WGS sequence"/>
</dbReference>
<dbReference type="PANTHER" id="PTHR35174:SF3">
    <property type="entry name" value="BLL7171 PROTEIN"/>
    <property type="match status" value="1"/>
</dbReference>
<dbReference type="EMBL" id="JAZGQK010000006">
    <property type="protein sequence ID" value="MEE6258488.1"/>
    <property type="molecule type" value="Genomic_DNA"/>
</dbReference>
<comment type="caution">
    <text evidence="3">The sequence shown here is derived from an EMBL/GenBank/DDBJ whole genome shotgun (WGS) entry which is preliminary data.</text>
</comment>
<organism evidence="3 4">
    <name type="scientific">Plantactinospora sonchi</name>
    <dbReference type="NCBI Taxonomy" id="1544735"/>
    <lineage>
        <taxon>Bacteria</taxon>
        <taxon>Bacillati</taxon>
        <taxon>Actinomycetota</taxon>
        <taxon>Actinomycetes</taxon>
        <taxon>Micromonosporales</taxon>
        <taxon>Micromonosporaceae</taxon>
        <taxon>Plantactinospora</taxon>
    </lineage>
</organism>
<proteinExistence type="inferred from homology"/>
<dbReference type="InterPro" id="IPR011008">
    <property type="entry name" value="Dimeric_a/b-barrel"/>
</dbReference>
<protein>
    <submittedName>
        <fullName evidence="3">YciI family protein</fullName>
    </submittedName>
</protein>
<dbReference type="RefSeq" id="WP_331213593.1">
    <property type="nucleotide sequence ID" value="NZ_JAZGQK010000006.1"/>
</dbReference>
<name>A0ABU7RPR2_9ACTN</name>